<evidence type="ECO:0000313" key="3">
    <source>
        <dbReference type="Proteomes" id="UP000314294"/>
    </source>
</evidence>
<comment type="caution">
    <text evidence="2">The sequence shown here is derived from an EMBL/GenBank/DDBJ whole genome shotgun (WGS) entry which is preliminary data.</text>
</comment>
<accession>A0A4Z2GK14</accession>
<feature type="region of interest" description="Disordered" evidence="1">
    <location>
        <begin position="112"/>
        <end position="224"/>
    </location>
</feature>
<feature type="region of interest" description="Disordered" evidence="1">
    <location>
        <begin position="59"/>
        <end position="78"/>
    </location>
</feature>
<name>A0A4Z2GK14_9TELE</name>
<keyword evidence="3" id="KW-1185">Reference proteome</keyword>
<feature type="compositionally biased region" description="Basic and acidic residues" evidence="1">
    <location>
        <begin position="194"/>
        <end position="206"/>
    </location>
</feature>
<dbReference type="EMBL" id="SRLO01000504">
    <property type="protein sequence ID" value="TNN53806.1"/>
    <property type="molecule type" value="Genomic_DNA"/>
</dbReference>
<evidence type="ECO:0000256" key="1">
    <source>
        <dbReference type="SAM" id="MobiDB-lite"/>
    </source>
</evidence>
<dbReference type="Proteomes" id="UP000314294">
    <property type="component" value="Unassembled WGS sequence"/>
</dbReference>
<feature type="compositionally biased region" description="Basic and acidic residues" evidence="1">
    <location>
        <begin position="158"/>
        <end position="167"/>
    </location>
</feature>
<organism evidence="2 3">
    <name type="scientific">Liparis tanakae</name>
    <name type="common">Tanaka's snailfish</name>
    <dbReference type="NCBI Taxonomy" id="230148"/>
    <lineage>
        <taxon>Eukaryota</taxon>
        <taxon>Metazoa</taxon>
        <taxon>Chordata</taxon>
        <taxon>Craniata</taxon>
        <taxon>Vertebrata</taxon>
        <taxon>Euteleostomi</taxon>
        <taxon>Actinopterygii</taxon>
        <taxon>Neopterygii</taxon>
        <taxon>Teleostei</taxon>
        <taxon>Neoteleostei</taxon>
        <taxon>Acanthomorphata</taxon>
        <taxon>Eupercaria</taxon>
        <taxon>Perciformes</taxon>
        <taxon>Cottioidei</taxon>
        <taxon>Cottales</taxon>
        <taxon>Liparidae</taxon>
        <taxon>Liparis</taxon>
    </lineage>
</organism>
<dbReference type="AlphaFoldDB" id="A0A4Z2GK14"/>
<protein>
    <submittedName>
        <fullName evidence="2">Uncharacterized protein</fullName>
    </submittedName>
</protein>
<proteinExistence type="predicted"/>
<reference evidence="2 3" key="1">
    <citation type="submission" date="2019-03" db="EMBL/GenBank/DDBJ databases">
        <title>First draft genome of Liparis tanakae, snailfish: a comprehensive survey of snailfish specific genes.</title>
        <authorList>
            <person name="Kim W."/>
            <person name="Song I."/>
            <person name="Jeong J.-H."/>
            <person name="Kim D."/>
            <person name="Kim S."/>
            <person name="Ryu S."/>
            <person name="Song J.Y."/>
            <person name="Lee S.K."/>
        </authorList>
    </citation>
    <scope>NUCLEOTIDE SEQUENCE [LARGE SCALE GENOMIC DNA]</scope>
    <source>
        <tissue evidence="2">Muscle</tissue>
    </source>
</reference>
<evidence type="ECO:0000313" key="2">
    <source>
        <dbReference type="EMBL" id="TNN53806.1"/>
    </source>
</evidence>
<sequence>MAMQWVRWGLRKRGGEAFEVDSWRQRVSATPPWELRGGLAVQQQQPPGHRAPARGFELQQPPRPGHGAPARSQGFGPVTGLRPGALSCSNSAQQLCPAALRGGHWALCSPTGGGRAAGTGSENGLTYGFISTREKRKERRLSLPTPPGTRRPYSGSSRRGDRGDRGVQRTRINPVDRREAPACSRKQSAGEPRSSSRETTTKEKSEKRKKRGAASGRVKVGRVR</sequence>
<gene>
    <name evidence="2" type="ORF">EYF80_035951</name>
</gene>